<dbReference type="PANTHER" id="PTHR18964">
    <property type="entry name" value="ROK (REPRESSOR, ORF, KINASE) FAMILY"/>
    <property type="match status" value="1"/>
</dbReference>
<sequence length="135" mass="14305">MATRFGTTRGKPTTPSDLLQALMDGDGGATSVVRDAALLIGDVVANLVNFYNPARVVLGGPVTERTEDMLAQIRSVVYQQAQPLATRNLSIVHSSLGDDAALVGGMVNAIEQVLFPRGIQYQTRGSDLKLLPLGL</sequence>
<dbReference type="AlphaFoldDB" id="A0A495IH58"/>
<dbReference type="RefSeq" id="WP_121369653.1">
    <property type="nucleotide sequence ID" value="NZ_RBKS01000001.1"/>
</dbReference>
<accession>A0A495IH58</accession>
<dbReference type="Gene3D" id="3.30.420.40">
    <property type="match status" value="1"/>
</dbReference>
<organism evidence="2 3">
    <name type="scientific">Frondihabitans australicus</name>
    <dbReference type="NCBI Taxonomy" id="386892"/>
    <lineage>
        <taxon>Bacteria</taxon>
        <taxon>Bacillati</taxon>
        <taxon>Actinomycetota</taxon>
        <taxon>Actinomycetes</taxon>
        <taxon>Micrococcales</taxon>
        <taxon>Microbacteriaceae</taxon>
        <taxon>Frondihabitans</taxon>
    </lineage>
</organism>
<evidence type="ECO:0000256" key="1">
    <source>
        <dbReference type="ARBA" id="ARBA00006479"/>
    </source>
</evidence>
<gene>
    <name evidence="2" type="ORF">C8E83_1907</name>
</gene>
<dbReference type="PANTHER" id="PTHR18964:SF173">
    <property type="entry name" value="GLUCOKINASE"/>
    <property type="match status" value="1"/>
</dbReference>
<comment type="caution">
    <text evidence="2">The sequence shown here is derived from an EMBL/GenBank/DDBJ whole genome shotgun (WGS) entry which is preliminary data.</text>
</comment>
<proteinExistence type="inferred from homology"/>
<dbReference type="InterPro" id="IPR000600">
    <property type="entry name" value="ROK"/>
</dbReference>
<dbReference type="InterPro" id="IPR043129">
    <property type="entry name" value="ATPase_NBD"/>
</dbReference>
<name>A0A495IH58_9MICO</name>
<dbReference type="OrthoDB" id="3189808at2"/>
<protein>
    <submittedName>
        <fullName evidence="2">ROK family protein</fullName>
    </submittedName>
</protein>
<dbReference type="EMBL" id="RBKS01000001">
    <property type="protein sequence ID" value="RKR74778.1"/>
    <property type="molecule type" value="Genomic_DNA"/>
</dbReference>
<comment type="similarity">
    <text evidence="1">Belongs to the ROK (NagC/XylR) family.</text>
</comment>
<evidence type="ECO:0000313" key="3">
    <source>
        <dbReference type="Proteomes" id="UP000280008"/>
    </source>
</evidence>
<dbReference type="Proteomes" id="UP000280008">
    <property type="component" value="Unassembled WGS sequence"/>
</dbReference>
<evidence type="ECO:0000313" key="2">
    <source>
        <dbReference type="EMBL" id="RKR74778.1"/>
    </source>
</evidence>
<dbReference type="SUPFAM" id="SSF53067">
    <property type="entry name" value="Actin-like ATPase domain"/>
    <property type="match status" value="1"/>
</dbReference>
<reference evidence="2 3" key="1">
    <citation type="submission" date="2018-10" db="EMBL/GenBank/DDBJ databases">
        <title>Sequencing the genomes of 1000 actinobacteria strains.</title>
        <authorList>
            <person name="Klenk H.-P."/>
        </authorList>
    </citation>
    <scope>NUCLEOTIDE SEQUENCE [LARGE SCALE GENOMIC DNA]</scope>
    <source>
        <strain evidence="2 3">DSM 17894</strain>
    </source>
</reference>
<dbReference type="Pfam" id="PF00480">
    <property type="entry name" value="ROK"/>
    <property type="match status" value="1"/>
</dbReference>
<keyword evidence="3" id="KW-1185">Reference proteome</keyword>